<name>A0A090K5N1_9GAMM</name>
<dbReference type="InterPro" id="IPR051785">
    <property type="entry name" value="MMCE/EMCE_epimerase"/>
</dbReference>
<gene>
    <name evidence="3" type="ORF">MT2528_4761</name>
    <name evidence="4" type="ORF">NVI5450_4457</name>
</gene>
<evidence type="ECO:0000313" key="5">
    <source>
        <dbReference type="Proteomes" id="UP000182660"/>
    </source>
</evidence>
<dbReference type="KEGG" id="mvs:MVIS_1075"/>
<dbReference type="PROSITE" id="PS51819">
    <property type="entry name" value="VOC"/>
    <property type="match status" value="1"/>
</dbReference>
<protein>
    <submittedName>
        <fullName evidence="4">Lactoylglutathione lyase</fullName>
    </submittedName>
</protein>
<keyword evidence="5" id="KW-1185">Reference proteome</keyword>
<reference evidence="4 6" key="1">
    <citation type="submission" date="2016-11" db="EMBL/GenBank/DDBJ databases">
        <authorList>
            <person name="Jaros S."/>
            <person name="Januszkiewicz K."/>
            <person name="Wedrychowicz H."/>
        </authorList>
    </citation>
    <scope>NUCLEOTIDE SEQUENCE [LARGE SCALE GENOMIC DNA]</scope>
    <source>
        <strain evidence="4">NVI 5450</strain>
    </source>
</reference>
<dbReference type="OrthoDB" id="9795618at2"/>
<dbReference type="InterPro" id="IPR037523">
    <property type="entry name" value="VOC_core"/>
</dbReference>
<dbReference type="EMBL" id="FPLJ01000145">
    <property type="protein sequence ID" value="SGZ04158.1"/>
    <property type="molecule type" value="Genomic_DNA"/>
</dbReference>
<dbReference type="SUPFAM" id="SSF54593">
    <property type="entry name" value="Glyoxalase/Bleomycin resistance protein/Dihydroxybiphenyl dioxygenase"/>
    <property type="match status" value="1"/>
</dbReference>
<dbReference type="Proteomes" id="UP000183794">
    <property type="component" value="Unassembled WGS sequence"/>
</dbReference>
<sequence>MSGRLHHVSITCVSLTASIAFYHKFGFTIEQEFQDKQCTIVLLENRNTHIELFTFADAVSPQDHEDLIYLKAIGIRHLAIEVDDLIKIHQALSTTTTVTPIKQARLGSFNYFFCYDPDGNQIEIIKTNQYIKGIK</sequence>
<dbReference type="GO" id="GO:0046872">
    <property type="term" value="F:metal ion binding"/>
    <property type="evidence" value="ECO:0007669"/>
    <property type="project" value="UniProtKB-KW"/>
</dbReference>
<evidence type="ECO:0000313" key="6">
    <source>
        <dbReference type="Proteomes" id="UP000183794"/>
    </source>
</evidence>
<dbReference type="EMBL" id="FPLD01000131">
    <property type="protein sequence ID" value="SGZ17086.1"/>
    <property type="molecule type" value="Genomic_DNA"/>
</dbReference>
<organism evidence="4 6">
    <name type="scientific">Moritella viscosa</name>
    <dbReference type="NCBI Taxonomy" id="80854"/>
    <lineage>
        <taxon>Bacteria</taxon>
        <taxon>Pseudomonadati</taxon>
        <taxon>Pseudomonadota</taxon>
        <taxon>Gammaproteobacteria</taxon>
        <taxon>Alteromonadales</taxon>
        <taxon>Moritellaceae</taxon>
        <taxon>Moritella</taxon>
    </lineage>
</organism>
<dbReference type="AlphaFoldDB" id="A0A090K5N1"/>
<accession>A0A090K5N1</accession>
<evidence type="ECO:0000256" key="1">
    <source>
        <dbReference type="ARBA" id="ARBA00022723"/>
    </source>
</evidence>
<keyword evidence="4" id="KW-0456">Lyase</keyword>
<proteinExistence type="predicted"/>
<reference evidence="3 5" key="2">
    <citation type="submission" date="2016-11" db="EMBL/GenBank/DDBJ databases">
        <authorList>
            <person name="Klemetsen T."/>
        </authorList>
    </citation>
    <scope>NUCLEOTIDE SEQUENCE [LARGE SCALE GENOMIC DNA]</scope>
    <source>
        <strain evidence="3">MT 2528</strain>
    </source>
</reference>
<dbReference type="GO" id="GO:0016829">
    <property type="term" value="F:lyase activity"/>
    <property type="evidence" value="ECO:0007669"/>
    <property type="project" value="UniProtKB-KW"/>
</dbReference>
<dbReference type="STRING" id="80854.MVIS_1075"/>
<dbReference type="Proteomes" id="UP000182660">
    <property type="component" value="Unassembled WGS sequence"/>
</dbReference>
<dbReference type="GO" id="GO:0004493">
    <property type="term" value="F:methylmalonyl-CoA epimerase activity"/>
    <property type="evidence" value="ECO:0007669"/>
    <property type="project" value="TreeGrafter"/>
</dbReference>
<dbReference type="InterPro" id="IPR029068">
    <property type="entry name" value="Glyas_Bleomycin-R_OHBP_Dase"/>
</dbReference>
<dbReference type="InterPro" id="IPR004360">
    <property type="entry name" value="Glyas_Fos-R_dOase_dom"/>
</dbReference>
<dbReference type="Gene3D" id="3.10.180.10">
    <property type="entry name" value="2,3-Dihydroxybiphenyl 1,2-Dioxygenase, domain 1"/>
    <property type="match status" value="1"/>
</dbReference>
<dbReference type="PATRIC" id="fig|80854.5.peg.1136"/>
<dbReference type="RefSeq" id="WP_045109453.1">
    <property type="nucleotide sequence ID" value="NZ_CAWQZC010000047.1"/>
</dbReference>
<dbReference type="GeneID" id="61298202"/>
<evidence type="ECO:0000313" key="4">
    <source>
        <dbReference type="EMBL" id="SGZ17086.1"/>
    </source>
</evidence>
<evidence type="ECO:0000259" key="2">
    <source>
        <dbReference type="PROSITE" id="PS51819"/>
    </source>
</evidence>
<feature type="domain" description="VOC" evidence="2">
    <location>
        <begin position="4"/>
        <end position="127"/>
    </location>
</feature>
<evidence type="ECO:0000313" key="3">
    <source>
        <dbReference type="EMBL" id="SGZ04158.1"/>
    </source>
</evidence>
<dbReference type="HOGENOM" id="CLU_046006_8_4_6"/>
<dbReference type="Pfam" id="PF00903">
    <property type="entry name" value="Glyoxalase"/>
    <property type="match status" value="1"/>
</dbReference>
<dbReference type="PANTHER" id="PTHR43048">
    <property type="entry name" value="METHYLMALONYL-COA EPIMERASE"/>
    <property type="match status" value="1"/>
</dbReference>
<keyword evidence="1" id="KW-0479">Metal-binding</keyword>
<dbReference type="GO" id="GO:0046491">
    <property type="term" value="P:L-methylmalonyl-CoA metabolic process"/>
    <property type="evidence" value="ECO:0007669"/>
    <property type="project" value="TreeGrafter"/>
</dbReference>
<dbReference type="PANTHER" id="PTHR43048:SF6">
    <property type="entry name" value="BLR8189 PROTEIN"/>
    <property type="match status" value="1"/>
</dbReference>